<name>A0ABX5BZF1_9FIRM</name>
<dbReference type="SFLD" id="SFLDG01060">
    <property type="entry name" value="BATS_domain_containing"/>
    <property type="match status" value="1"/>
</dbReference>
<dbReference type="PIRSF" id="PIRSF004762">
    <property type="entry name" value="CHP00423"/>
    <property type="match status" value="1"/>
</dbReference>
<feature type="domain" description="Radical SAM core" evidence="5">
    <location>
        <begin position="51"/>
        <end position="274"/>
    </location>
</feature>
<dbReference type="PANTHER" id="PTHR43726:SF1">
    <property type="entry name" value="BIOTIN SYNTHASE"/>
    <property type="match status" value="1"/>
</dbReference>
<gene>
    <name evidence="6" type="ORF">VRHSUH09_02415</name>
</gene>
<dbReference type="InterPro" id="IPR024021">
    <property type="entry name" value="FeFe-hyd_HydE_rSAM"/>
</dbReference>
<dbReference type="Pfam" id="PF04055">
    <property type="entry name" value="Radical_SAM"/>
    <property type="match status" value="1"/>
</dbReference>
<reference evidence="6 7" key="1">
    <citation type="submission" date="2018-01" db="EMBL/GenBank/DDBJ databases">
        <title>Draft genome sequences of clinical isolates and type strains of oral Veillonella including Veillonella infantum sp., nov.</title>
        <authorList>
            <person name="Mashima I."/>
            <person name="Liao Y.-C."/>
            <person name="Sabharwal A."/>
            <person name="Haase E.M."/>
            <person name="Nakazawa F."/>
            <person name="Scannapieco F.A."/>
        </authorList>
    </citation>
    <scope>NUCLEOTIDE SEQUENCE [LARGE SCALE GENOMIC DNA]</scope>
    <source>
        <strain evidence="6 7">JCM 15642</strain>
    </source>
</reference>
<dbReference type="PANTHER" id="PTHR43726">
    <property type="entry name" value="3-METHYLORNITHINE SYNTHASE"/>
    <property type="match status" value="1"/>
</dbReference>
<dbReference type="SMART" id="SM00729">
    <property type="entry name" value="Elp3"/>
    <property type="match status" value="1"/>
</dbReference>
<evidence type="ECO:0000313" key="6">
    <source>
        <dbReference type="EMBL" id="PQL14441.1"/>
    </source>
</evidence>
<dbReference type="SUPFAM" id="SSF102114">
    <property type="entry name" value="Radical SAM enzymes"/>
    <property type="match status" value="1"/>
</dbReference>
<dbReference type="Proteomes" id="UP000238774">
    <property type="component" value="Unassembled WGS sequence"/>
</dbReference>
<keyword evidence="1" id="KW-0949">S-adenosyl-L-methionine</keyword>
<dbReference type="InterPro" id="IPR034422">
    <property type="entry name" value="HydE/PylB-like"/>
</dbReference>
<dbReference type="NCBIfam" id="TIGR03956">
    <property type="entry name" value="rSAM_HydE"/>
    <property type="match status" value="1"/>
</dbReference>
<evidence type="ECO:0000259" key="5">
    <source>
        <dbReference type="PROSITE" id="PS51918"/>
    </source>
</evidence>
<comment type="caution">
    <text evidence="6">The sequence shown here is derived from an EMBL/GenBank/DDBJ whole genome shotgun (WGS) entry which is preliminary data.</text>
</comment>
<dbReference type="InterPro" id="IPR006638">
    <property type="entry name" value="Elp3/MiaA/NifB-like_rSAM"/>
</dbReference>
<dbReference type="SFLD" id="SFLDG01280">
    <property type="entry name" value="HydE/PylB-like"/>
    <property type="match status" value="1"/>
</dbReference>
<dbReference type="Gene3D" id="3.20.20.70">
    <property type="entry name" value="Aldolase class I"/>
    <property type="match status" value="1"/>
</dbReference>
<sequence length="372" mass="42610">MQVQDILGKDLVGDEWLTEEELRFLMSVTDEDELQLIYKKAYEVKAKYVQPVAYYRGLIEFSNRCIKNCNYCGIRRENDKTERFDMNREDIIKMAQWAYDHEYGSITLQSGERSDDIFVDYVVDLIRDIKALGDGSLGITMCVGEHSEEAYRRMREAGASRYLLRIETTNKELYHKIHPQDELHSFETRVECLRRLRRVGFQVGTGVMIGLPGQTEEDLVNDILFYRDMDIDMIGMGPYVVHHDTPLGQEALAMGIDDEAGKLRRVQLGLKMIALTRLFLKDVNIAATTALQALDKLGREKGLAAGANILMPIITIPEHRAKYLLYDNKPCVDDNAEQCKDCLTRRVMSIGDTVGWNQNGDSKHYGKRTGEF</sequence>
<dbReference type="SFLD" id="SFLDF00348">
    <property type="entry name" value="FeFe_hydrogenase_maturase_(Hyd"/>
    <property type="match status" value="1"/>
</dbReference>
<dbReference type="InterPro" id="IPR058240">
    <property type="entry name" value="rSAM_sf"/>
</dbReference>
<dbReference type="SFLD" id="SFLDG01082">
    <property type="entry name" value="B12-binding_domain_containing"/>
    <property type="match status" value="1"/>
</dbReference>
<evidence type="ECO:0000256" key="3">
    <source>
        <dbReference type="ARBA" id="ARBA00023004"/>
    </source>
</evidence>
<protein>
    <submittedName>
        <fullName evidence="6">[FeFe] hydrogenase H-cluster radical SAM maturase HydE</fullName>
    </submittedName>
</protein>
<dbReference type="SFLD" id="SFLDS00029">
    <property type="entry name" value="Radical_SAM"/>
    <property type="match status" value="1"/>
</dbReference>
<evidence type="ECO:0000256" key="1">
    <source>
        <dbReference type="ARBA" id="ARBA00022691"/>
    </source>
</evidence>
<dbReference type="InterPro" id="IPR007197">
    <property type="entry name" value="rSAM"/>
</dbReference>
<keyword evidence="3" id="KW-0408">Iron</keyword>
<dbReference type="EMBL" id="PPCX01000004">
    <property type="protein sequence ID" value="PQL14441.1"/>
    <property type="molecule type" value="Genomic_DNA"/>
</dbReference>
<organism evidence="6 7">
    <name type="scientific">Veillonella rogosae JCM 15642</name>
    <dbReference type="NCBI Taxonomy" id="1298595"/>
    <lineage>
        <taxon>Bacteria</taxon>
        <taxon>Bacillati</taxon>
        <taxon>Bacillota</taxon>
        <taxon>Negativicutes</taxon>
        <taxon>Veillonellales</taxon>
        <taxon>Veillonellaceae</taxon>
        <taxon>Veillonella</taxon>
    </lineage>
</organism>
<dbReference type="InterPro" id="IPR013785">
    <property type="entry name" value="Aldolase_TIM"/>
</dbReference>
<keyword evidence="7" id="KW-1185">Reference proteome</keyword>
<accession>A0ABX5BZF1</accession>
<dbReference type="PROSITE" id="PS51918">
    <property type="entry name" value="RADICAL_SAM"/>
    <property type="match status" value="1"/>
</dbReference>
<dbReference type="CDD" id="cd01335">
    <property type="entry name" value="Radical_SAM"/>
    <property type="match status" value="1"/>
</dbReference>
<keyword evidence="2" id="KW-0479">Metal-binding</keyword>
<keyword evidence="4" id="KW-0411">Iron-sulfur</keyword>
<evidence type="ECO:0000313" key="7">
    <source>
        <dbReference type="Proteomes" id="UP000238774"/>
    </source>
</evidence>
<proteinExistence type="predicted"/>
<evidence type="ECO:0000256" key="4">
    <source>
        <dbReference type="ARBA" id="ARBA00023014"/>
    </source>
</evidence>
<evidence type="ECO:0000256" key="2">
    <source>
        <dbReference type="ARBA" id="ARBA00022723"/>
    </source>
</evidence>